<evidence type="ECO:0008006" key="3">
    <source>
        <dbReference type="Google" id="ProtNLM"/>
    </source>
</evidence>
<comment type="caution">
    <text evidence="1">The sequence shown here is derived from an EMBL/GenBank/DDBJ whole genome shotgun (WGS) entry which is preliminary data.</text>
</comment>
<organism evidence="1 2">
    <name type="scientific">Companilactobacillus kimchiensis</name>
    <dbReference type="NCBI Taxonomy" id="993692"/>
    <lineage>
        <taxon>Bacteria</taxon>
        <taxon>Bacillati</taxon>
        <taxon>Bacillota</taxon>
        <taxon>Bacilli</taxon>
        <taxon>Lactobacillales</taxon>
        <taxon>Lactobacillaceae</taxon>
        <taxon>Companilactobacillus</taxon>
    </lineage>
</organism>
<evidence type="ECO:0000313" key="1">
    <source>
        <dbReference type="EMBL" id="KRO00752.1"/>
    </source>
</evidence>
<sequence length="157" mass="18031">MLYLIEYYIKKLWGNPMKKLIIAALLGISFAIVGTSNNILAVTNDSASTEIRTIVVSLDNKGDSEKQRVYQLTDNKMHKTNRTMAIHDEQTITHWYAQRVKINGENWWKVGENQYFKPLNVNVVNLENMKQHGIEVKNYANYTGSYGVSMVDEDNRG</sequence>
<name>A0A0R2LMV2_9LACO</name>
<proteinExistence type="predicted"/>
<dbReference type="Proteomes" id="UP000051006">
    <property type="component" value="Unassembled WGS sequence"/>
</dbReference>
<dbReference type="PATRIC" id="fig|993692.3.peg.72"/>
<keyword evidence="2" id="KW-1185">Reference proteome</keyword>
<protein>
    <recommendedName>
        <fullName evidence="3">Surface layer protein A domain-containing protein</fullName>
    </recommendedName>
</protein>
<evidence type="ECO:0000313" key="2">
    <source>
        <dbReference type="Proteomes" id="UP000051006"/>
    </source>
</evidence>
<dbReference type="AlphaFoldDB" id="A0A0R2LMV2"/>
<dbReference type="EMBL" id="JQCF01000001">
    <property type="protein sequence ID" value="KRO00752.1"/>
    <property type="molecule type" value="Genomic_DNA"/>
</dbReference>
<accession>A0A0R2LMV2</accession>
<gene>
    <name evidence="1" type="ORF">IV57_GL000072</name>
</gene>
<reference evidence="1 2" key="1">
    <citation type="journal article" date="2015" name="Genome Announc.">
        <title>Expanding the biotechnology potential of lactobacilli through comparative genomics of 213 strains and associated genera.</title>
        <authorList>
            <person name="Sun Z."/>
            <person name="Harris H.M."/>
            <person name="McCann A."/>
            <person name="Guo C."/>
            <person name="Argimon S."/>
            <person name="Zhang W."/>
            <person name="Yang X."/>
            <person name="Jeffery I.B."/>
            <person name="Cooney J.C."/>
            <person name="Kagawa T.F."/>
            <person name="Liu W."/>
            <person name="Song Y."/>
            <person name="Salvetti E."/>
            <person name="Wrobel A."/>
            <person name="Rasinkangas P."/>
            <person name="Parkhill J."/>
            <person name="Rea M.C."/>
            <person name="O'Sullivan O."/>
            <person name="Ritari J."/>
            <person name="Douillard F.P."/>
            <person name="Paul Ross R."/>
            <person name="Yang R."/>
            <person name="Briner A.E."/>
            <person name="Felis G.E."/>
            <person name="de Vos W.M."/>
            <person name="Barrangou R."/>
            <person name="Klaenhammer T.R."/>
            <person name="Caufield P.W."/>
            <person name="Cui Y."/>
            <person name="Zhang H."/>
            <person name="O'Toole P.W."/>
        </authorList>
    </citation>
    <scope>NUCLEOTIDE SEQUENCE [LARGE SCALE GENOMIC DNA]</scope>
    <source>
        <strain evidence="1 2">DSM 24716</strain>
    </source>
</reference>